<dbReference type="PRINTS" id="PR00032">
    <property type="entry name" value="HTHARAC"/>
</dbReference>
<dbReference type="SMART" id="SM00448">
    <property type="entry name" value="REC"/>
    <property type="match status" value="1"/>
</dbReference>
<dbReference type="EMBL" id="BMHE01000039">
    <property type="protein sequence ID" value="GGA01074.1"/>
    <property type="molecule type" value="Genomic_DNA"/>
</dbReference>
<comment type="caution">
    <text evidence="7">The sequence shown here is derived from an EMBL/GenBank/DDBJ whole genome shotgun (WGS) entry which is preliminary data.</text>
</comment>
<feature type="modified residue" description="4-aspartylphosphate" evidence="4">
    <location>
        <position position="54"/>
    </location>
</feature>
<dbReference type="InterPro" id="IPR009057">
    <property type="entry name" value="Homeodomain-like_sf"/>
</dbReference>
<dbReference type="PANTHER" id="PTHR43280">
    <property type="entry name" value="ARAC-FAMILY TRANSCRIPTIONAL REGULATOR"/>
    <property type="match status" value="1"/>
</dbReference>
<dbReference type="SUPFAM" id="SSF52172">
    <property type="entry name" value="CheY-like"/>
    <property type="match status" value="1"/>
</dbReference>
<dbReference type="InterPro" id="IPR018060">
    <property type="entry name" value="HTH_AraC"/>
</dbReference>
<protein>
    <recommendedName>
        <fullName evidence="9">Response regulator</fullName>
    </recommendedName>
</protein>
<feature type="domain" description="HTH araC/xylS-type" evidence="5">
    <location>
        <begin position="238"/>
        <end position="337"/>
    </location>
</feature>
<accession>A0ABQ1F7Q3</accession>
<evidence type="ECO:0000256" key="2">
    <source>
        <dbReference type="ARBA" id="ARBA00023125"/>
    </source>
</evidence>
<dbReference type="Gene3D" id="1.10.10.60">
    <property type="entry name" value="Homeodomain-like"/>
    <property type="match status" value="2"/>
</dbReference>
<keyword evidence="1" id="KW-0805">Transcription regulation</keyword>
<dbReference type="RefSeq" id="WP_189017594.1">
    <property type="nucleotide sequence ID" value="NZ_BMHE01000039.1"/>
</dbReference>
<dbReference type="CDD" id="cd17536">
    <property type="entry name" value="REC_YesN-like"/>
    <property type="match status" value="1"/>
</dbReference>
<organism evidence="7 8">
    <name type="scientific">Paenibacillus marchantiophytorum</name>
    <dbReference type="NCBI Taxonomy" id="1619310"/>
    <lineage>
        <taxon>Bacteria</taxon>
        <taxon>Bacillati</taxon>
        <taxon>Bacillota</taxon>
        <taxon>Bacilli</taxon>
        <taxon>Bacillales</taxon>
        <taxon>Paenibacillaceae</taxon>
        <taxon>Paenibacillus</taxon>
    </lineage>
</organism>
<dbReference type="PROSITE" id="PS00041">
    <property type="entry name" value="HTH_ARAC_FAMILY_1"/>
    <property type="match status" value="1"/>
</dbReference>
<dbReference type="SUPFAM" id="SSF46689">
    <property type="entry name" value="Homeodomain-like"/>
    <property type="match status" value="2"/>
</dbReference>
<keyword evidence="2" id="KW-0238">DNA-binding</keyword>
<evidence type="ECO:0000259" key="5">
    <source>
        <dbReference type="PROSITE" id="PS01124"/>
    </source>
</evidence>
<reference evidence="8" key="1">
    <citation type="journal article" date="2019" name="Int. J. Syst. Evol. Microbiol.">
        <title>The Global Catalogue of Microorganisms (GCM) 10K type strain sequencing project: providing services to taxonomists for standard genome sequencing and annotation.</title>
        <authorList>
            <consortium name="The Broad Institute Genomics Platform"/>
            <consortium name="The Broad Institute Genome Sequencing Center for Infectious Disease"/>
            <person name="Wu L."/>
            <person name="Ma J."/>
        </authorList>
    </citation>
    <scope>NUCLEOTIDE SEQUENCE [LARGE SCALE GENOMIC DNA]</scope>
    <source>
        <strain evidence="8">CGMCC 1.15043</strain>
    </source>
</reference>
<dbReference type="PANTHER" id="PTHR43280:SF2">
    <property type="entry name" value="HTH-TYPE TRANSCRIPTIONAL REGULATOR EXSA"/>
    <property type="match status" value="1"/>
</dbReference>
<dbReference type="InterPro" id="IPR020449">
    <property type="entry name" value="Tscrpt_reg_AraC-type_HTH"/>
</dbReference>
<dbReference type="Pfam" id="PF00072">
    <property type="entry name" value="Response_reg"/>
    <property type="match status" value="1"/>
</dbReference>
<dbReference type="SMART" id="SM00342">
    <property type="entry name" value="HTH_ARAC"/>
    <property type="match status" value="1"/>
</dbReference>
<evidence type="ECO:0000256" key="1">
    <source>
        <dbReference type="ARBA" id="ARBA00023015"/>
    </source>
</evidence>
<keyword evidence="8" id="KW-1185">Reference proteome</keyword>
<dbReference type="InterPro" id="IPR018062">
    <property type="entry name" value="HTH_AraC-typ_CS"/>
</dbReference>
<gene>
    <name evidence="7" type="ORF">GCM10008018_54270</name>
</gene>
<evidence type="ECO:0000313" key="8">
    <source>
        <dbReference type="Proteomes" id="UP000615455"/>
    </source>
</evidence>
<dbReference type="Pfam" id="PF12833">
    <property type="entry name" value="HTH_18"/>
    <property type="match status" value="1"/>
</dbReference>
<dbReference type="PROSITE" id="PS50110">
    <property type="entry name" value="RESPONSE_REGULATORY"/>
    <property type="match status" value="1"/>
</dbReference>
<keyword evidence="3" id="KW-0804">Transcription</keyword>
<name>A0ABQ1F7Q3_9BACL</name>
<evidence type="ECO:0000256" key="4">
    <source>
        <dbReference type="PROSITE-ProRule" id="PRU00169"/>
    </source>
</evidence>
<dbReference type="Proteomes" id="UP000615455">
    <property type="component" value="Unassembled WGS sequence"/>
</dbReference>
<evidence type="ECO:0000259" key="6">
    <source>
        <dbReference type="PROSITE" id="PS50110"/>
    </source>
</evidence>
<evidence type="ECO:0000256" key="3">
    <source>
        <dbReference type="ARBA" id="ARBA00023163"/>
    </source>
</evidence>
<evidence type="ECO:0000313" key="7">
    <source>
        <dbReference type="EMBL" id="GGA01074.1"/>
    </source>
</evidence>
<feature type="domain" description="Response regulatory" evidence="6">
    <location>
        <begin position="3"/>
        <end position="120"/>
    </location>
</feature>
<dbReference type="InterPro" id="IPR011006">
    <property type="entry name" value="CheY-like_superfamily"/>
</dbReference>
<keyword evidence="4" id="KW-0597">Phosphoprotein</keyword>
<dbReference type="Gene3D" id="3.40.50.2300">
    <property type="match status" value="1"/>
</dbReference>
<dbReference type="InterPro" id="IPR001789">
    <property type="entry name" value="Sig_transdc_resp-reg_receiver"/>
</dbReference>
<dbReference type="PROSITE" id="PS01124">
    <property type="entry name" value="HTH_ARAC_FAMILY_2"/>
    <property type="match status" value="1"/>
</dbReference>
<evidence type="ECO:0008006" key="9">
    <source>
        <dbReference type="Google" id="ProtNLM"/>
    </source>
</evidence>
<sequence length="341" mass="39595">MARIVIVDDEPIIGIGLKTLIWEYQRFSEIDTFTDGESALLNIIANPPDVVLTDIRMPRMDGLELCRNIQQQLKLFTKVVVLSGYGDFAYAQKCMSYGVQEYLLKPITEIELFPVLDKVLAMRDAALISFTLFEQWIDQLEEAVWMLDTVRANELLEVGKRELFPSDTDMQQYQRVCDAVRLLLKKLNARGAYKMEVKPLLEGNTVTTITYEWFQAEIGLWIQRLSEYRKHERINVLEAAIQYIEEHLFQDELSLDMVAGKLGVTPTYFSHYFKKNTNETFVQYRMRKRIDKAKQLLAVPHYKIIDIGAEVGYESYPHFSRVFKKATGYSPTEYRALLGIK</sequence>
<proteinExistence type="predicted"/>